<name>A0A9P6EHG3_9AGAR</name>
<sequence>MTTRPLTDGESRPEKRQCLAVRAADGFQVENVTPRRGRAPTKVISEFSGNINTPAHPESRGSSKKLKAVGRLKPPSVHSSSRAGAENKPPAVEDSENHKRPPGRIHSGLSFLQTTRKEKPVGRVLAAPNPPQLQKRPQTPLVAVVPPRPLLASASKVQKAVKPVQPPTFETPKKSTEPQDLLTISTTKLGRLNHLSSENGGEELAAMLLRESVPVIHKPSDGTDNSQIRGLEMSPEKKFKGDTQKLVRGGLAAQARRHFDQSHTNLVLWRKEVDHRVSSVPEIIVRIERLLVNPQQLSSSKVSSAVALCRITQQRSTDRLSFKRDELYRIVFPFPQGSLPPKTFDTGRLIHIYRPWQEINNQPQEQSLLPRLPASLPLPKSLSSTPESLPTNPTTLLCSRFLLI</sequence>
<reference evidence="2" key="1">
    <citation type="submission" date="2020-11" db="EMBL/GenBank/DDBJ databases">
        <authorList>
            <consortium name="DOE Joint Genome Institute"/>
            <person name="Ahrendt S."/>
            <person name="Riley R."/>
            <person name="Andreopoulos W."/>
            <person name="Labutti K."/>
            <person name="Pangilinan J."/>
            <person name="Ruiz-Duenas F.J."/>
            <person name="Barrasa J.M."/>
            <person name="Sanchez-Garcia M."/>
            <person name="Camarero S."/>
            <person name="Miyauchi S."/>
            <person name="Serrano A."/>
            <person name="Linde D."/>
            <person name="Babiker R."/>
            <person name="Drula E."/>
            <person name="Ayuso-Fernandez I."/>
            <person name="Pacheco R."/>
            <person name="Padilla G."/>
            <person name="Ferreira P."/>
            <person name="Barriuso J."/>
            <person name="Kellner H."/>
            <person name="Castanera R."/>
            <person name="Alfaro M."/>
            <person name="Ramirez L."/>
            <person name="Pisabarro A.G."/>
            <person name="Kuo A."/>
            <person name="Tritt A."/>
            <person name="Lipzen A."/>
            <person name="He G."/>
            <person name="Yan M."/>
            <person name="Ng V."/>
            <person name="Cullen D."/>
            <person name="Martin F."/>
            <person name="Rosso M.-N."/>
            <person name="Henrissat B."/>
            <person name="Hibbett D."/>
            <person name="Martinez A.T."/>
            <person name="Grigoriev I.V."/>
        </authorList>
    </citation>
    <scope>NUCLEOTIDE SEQUENCE</scope>
    <source>
        <strain evidence="2">CBS 506.95</strain>
    </source>
</reference>
<dbReference type="Proteomes" id="UP000807306">
    <property type="component" value="Unassembled WGS sequence"/>
</dbReference>
<dbReference type="AlphaFoldDB" id="A0A9P6EHG3"/>
<dbReference type="OrthoDB" id="3215163at2759"/>
<evidence type="ECO:0000313" key="3">
    <source>
        <dbReference type="Proteomes" id="UP000807306"/>
    </source>
</evidence>
<evidence type="ECO:0000256" key="1">
    <source>
        <dbReference type="SAM" id="MobiDB-lite"/>
    </source>
</evidence>
<protein>
    <submittedName>
        <fullName evidence="2">Uncharacterized protein</fullName>
    </submittedName>
</protein>
<evidence type="ECO:0000313" key="2">
    <source>
        <dbReference type="EMBL" id="KAF9529034.1"/>
    </source>
</evidence>
<dbReference type="EMBL" id="MU157848">
    <property type="protein sequence ID" value="KAF9529034.1"/>
    <property type="molecule type" value="Genomic_DNA"/>
</dbReference>
<keyword evidence="3" id="KW-1185">Reference proteome</keyword>
<comment type="caution">
    <text evidence="2">The sequence shown here is derived from an EMBL/GenBank/DDBJ whole genome shotgun (WGS) entry which is preliminary data.</text>
</comment>
<organism evidence="2 3">
    <name type="scientific">Crepidotus variabilis</name>
    <dbReference type="NCBI Taxonomy" id="179855"/>
    <lineage>
        <taxon>Eukaryota</taxon>
        <taxon>Fungi</taxon>
        <taxon>Dikarya</taxon>
        <taxon>Basidiomycota</taxon>
        <taxon>Agaricomycotina</taxon>
        <taxon>Agaricomycetes</taxon>
        <taxon>Agaricomycetidae</taxon>
        <taxon>Agaricales</taxon>
        <taxon>Agaricineae</taxon>
        <taxon>Crepidotaceae</taxon>
        <taxon>Crepidotus</taxon>
    </lineage>
</organism>
<feature type="region of interest" description="Disordered" evidence="1">
    <location>
        <begin position="156"/>
        <end position="178"/>
    </location>
</feature>
<gene>
    <name evidence="2" type="ORF">CPB83DRAFT_853101</name>
</gene>
<accession>A0A9P6EHG3</accession>
<proteinExistence type="predicted"/>
<feature type="region of interest" description="Disordered" evidence="1">
    <location>
        <begin position="31"/>
        <end position="116"/>
    </location>
</feature>